<dbReference type="GO" id="GO:0005739">
    <property type="term" value="C:mitochondrion"/>
    <property type="evidence" value="ECO:0007669"/>
    <property type="project" value="UniProtKB-SubCell"/>
</dbReference>
<dbReference type="GO" id="GO:0005840">
    <property type="term" value="C:ribosome"/>
    <property type="evidence" value="ECO:0007669"/>
    <property type="project" value="UniProtKB-KW"/>
</dbReference>
<dbReference type="GO" id="GO:1990904">
    <property type="term" value="C:ribonucleoprotein complex"/>
    <property type="evidence" value="ECO:0007669"/>
    <property type="project" value="UniProtKB-KW"/>
</dbReference>
<organism evidence="7">
    <name type="scientific">Schistocephalus solidus</name>
    <name type="common">Tapeworm</name>
    <dbReference type="NCBI Taxonomy" id="70667"/>
    <lineage>
        <taxon>Eukaryota</taxon>
        <taxon>Metazoa</taxon>
        <taxon>Spiralia</taxon>
        <taxon>Lophotrochozoa</taxon>
        <taxon>Platyhelminthes</taxon>
        <taxon>Cestoda</taxon>
        <taxon>Eucestoda</taxon>
        <taxon>Diphyllobothriidea</taxon>
        <taxon>Diphyllobothriidae</taxon>
        <taxon>Schistocephalus</taxon>
    </lineage>
</organism>
<evidence type="ECO:0000256" key="6">
    <source>
        <dbReference type="ARBA" id="ARBA00035132"/>
    </source>
</evidence>
<dbReference type="PANTHER" id="PTHR13362:SF2">
    <property type="entry name" value="SMALL RIBOSOMAL SUBUNIT PROTEIN MS33"/>
    <property type="match status" value="1"/>
</dbReference>
<protein>
    <recommendedName>
        <fullName evidence="6">Small ribosomal subunit protein mS33</fullName>
    </recommendedName>
</protein>
<evidence type="ECO:0000256" key="5">
    <source>
        <dbReference type="ARBA" id="ARBA00023274"/>
    </source>
</evidence>
<proteinExistence type="inferred from homology"/>
<evidence type="ECO:0000256" key="4">
    <source>
        <dbReference type="ARBA" id="ARBA00023128"/>
    </source>
</evidence>
<accession>A0A0X3PKR4</accession>
<dbReference type="InterPro" id="IPR013219">
    <property type="entry name" value="Ribosomal_mS33"/>
</dbReference>
<comment type="similarity">
    <text evidence="2">Belongs to the mitochondrion-specific ribosomal protein mS33 family.</text>
</comment>
<name>A0A0X3PKR4_SCHSO</name>
<keyword evidence="4" id="KW-0496">Mitochondrion</keyword>
<gene>
    <name evidence="7" type="primary">RT33</name>
    <name evidence="7" type="ORF">TR127379</name>
</gene>
<evidence type="ECO:0000313" key="7">
    <source>
        <dbReference type="EMBL" id="JAP50437.1"/>
    </source>
</evidence>
<dbReference type="Pfam" id="PF08293">
    <property type="entry name" value="MRP-S33"/>
    <property type="match status" value="1"/>
</dbReference>
<dbReference type="PANTHER" id="PTHR13362">
    <property type="entry name" value="MITOCHONDRIAL RIBOSOMAL PROTEIN S33"/>
    <property type="match status" value="1"/>
</dbReference>
<comment type="subcellular location">
    <subcellularLocation>
        <location evidence="1">Mitochondrion</location>
    </subcellularLocation>
</comment>
<sequence>NGPYLTRCMPPLPCLGMSAYTKRMALLANRIFVDYGRPLDSKSAKVIKVMSEQPEAIKIKDWYPPLEEYSNILATLRRLGLFRDEHADFRDEMDRLRALRGKPRKTWGKKKESA</sequence>
<reference evidence="7" key="1">
    <citation type="submission" date="2016-01" db="EMBL/GenBank/DDBJ databases">
        <title>Reference transcriptome for the parasite Schistocephalus solidus: insights into the molecular evolution of parasitism.</title>
        <authorList>
            <person name="Hebert F.O."/>
            <person name="Grambauer S."/>
            <person name="Barber I."/>
            <person name="Landry C.R."/>
            <person name="Aubin-Horth N."/>
        </authorList>
    </citation>
    <scope>NUCLEOTIDE SEQUENCE</scope>
</reference>
<dbReference type="EMBL" id="GEEE01012788">
    <property type="protein sequence ID" value="JAP50437.1"/>
    <property type="molecule type" value="Transcribed_RNA"/>
</dbReference>
<evidence type="ECO:0000256" key="1">
    <source>
        <dbReference type="ARBA" id="ARBA00004173"/>
    </source>
</evidence>
<feature type="non-terminal residue" evidence="7">
    <location>
        <position position="1"/>
    </location>
</feature>
<evidence type="ECO:0000256" key="3">
    <source>
        <dbReference type="ARBA" id="ARBA00022980"/>
    </source>
</evidence>
<keyword evidence="3 7" id="KW-0689">Ribosomal protein</keyword>
<keyword evidence="5" id="KW-0687">Ribonucleoprotein</keyword>
<evidence type="ECO:0000256" key="2">
    <source>
        <dbReference type="ARBA" id="ARBA00008970"/>
    </source>
</evidence>
<dbReference type="AlphaFoldDB" id="A0A0X3PKR4"/>